<dbReference type="InterPro" id="IPR042241">
    <property type="entry name" value="GCP_C_sf"/>
</dbReference>
<feature type="compositionally biased region" description="Basic and acidic residues" evidence="6">
    <location>
        <begin position="1082"/>
        <end position="1092"/>
    </location>
</feature>
<reference evidence="9 11" key="2">
    <citation type="journal article" date="2018" name="Plant J.">
        <title>The Physcomitrella patens chromosome-scale assembly reveals moss genome structure and evolution.</title>
        <authorList>
            <person name="Lang D."/>
            <person name="Ullrich K.K."/>
            <person name="Murat F."/>
            <person name="Fuchs J."/>
            <person name="Jenkins J."/>
            <person name="Haas F.B."/>
            <person name="Piednoel M."/>
            <person name="Gundlach H."/>
            <person name="Van Bel M."/>
            <person name="Meyberg R."/>
            <person name="Vives C."/>
            <person name="Morata J."/>
            <person name="Symeonidi A."/>
            <person name="Hiss M."/>
            <person name="Muchero W."/>
            <person name="Kamisugi Y."/>
            <person name="Saleh O."/>
            <person name="Blanc G."/>
            <person name="Decker E.L."/>
            <person name="van Gessel N."/>
            <person name="Grimwood J."/>
            <person name="Hayes R.D."/>
            <person name="Graham S.W."/>
            <person name="Gunter L.E."/>
            <person name="McDaniel S.F."/>
            <person name="Hoernstein S.N.W."/>
            <person name="Larsson A."/>
            <person name="Li F.W."/>
            <person name="Perroud P.F."/>
            <person name="Phillips J."/>
            <person name="Ranjan P."/>
            <person name="Rokshar D.S."/>
            <person name="Rothfels C.J."/>
            <person name="Schneider L."/>
            <person name="Shu S."/>
            <person name="Stevenson D.W."/>
            <person name="Thummler F."/>
            <person name="Tillich M."/>
            <person name="Villarreal Aguilar J.C."/>
            <person name="Widiez T."/>
            <person name="Wong G.K."/>
            <person name="Wymore A."/>
            <person name="Zhang Y."/>
            <person name="Zimmer A.D."/>
            <person name="Quatrano R.S."/>
            <person name="Mayer K.F.X."/>
            <person name="Goodstein D."/>
            <person name="Casacuberta J.M."/>
            <person name="Vandepoele K."/>
            <person name="Reski R."/>
            <person name="Cuming A.C."/>
            <person name="Tuskan G.A."/>
            <person name="Maumus F."/>
            <person name="Salse J."/>
            <person name="Schmutz J."/>
            <person name="Rensing S.A."/>
        </authorList>
    </citation>
    <scope>NUCLEOTIDE SEQUENCE [LARGE SCALE GENOMIC DNA]</scope>
    <source>
        <strain evidence="10 11">cv. Gransden 2004</strain>
    </source>
</reference>
<feature type="region of interest" description="Disordered" evidence="6">
    <location>
        <begin position="1062"/>
        <end position="1094"/>
    </location>
</feature>
<dbReference type="GO" id="GO:0005874">
    <property type="term" value="C:microtubule"/>
    <property type="evidence" value="ECO:0007669"/>
    <property type="project" value="UniProtKB-KW"/>
</dbReference>
<feature type="compositionally biased region" description="Polar residues" evidence="6">
    <location>
        <begin position="902"/>
        <end position="915"/>
    </location>
</feature>
<sequence length="1304" mass="150247">MERLSDSDSGYYPDSHPLELDENSDVSKDTEERGVHDVQSQVVQAESSIKKRDLRNLPFVSVPETSKWNMERPHLTGRRLCQELLIVEELLAAMVGIGGDYICVQKNQEHCYCFVFHVDPKLNHSLHELADRILPICENYMVVSQFAEERSHYDHGLTNHAFAAGLRAILQDYHAMVAQLEHQFRLSRLSLPGLWFFVQPMMGAMQCLSSVSQAAAMQSARGAVLLNLLHNQGIALAGDVAVRTLLQKLTHAASFPYFRILERWVYEGVIDDPFGEFLIEENKCLEKESLSQDYYATFWLKRYSLRKDIPEFLSSHAEIILTTGKYLNAIRECGQCLQGPSLEDLRVANFTSTRPYLERVNVAHRYASAELLNLIVNRGQFDLAGRLRSVKHYFFVDKGDFLVIFMDSAKDELAKRPAALSRERLQSLLELAIKTSVAASDPYHDDLTCIIENSTLLMQLEEFMHNGPATQSAQSETCNTGGVATGGLTGIDFFVLDYKWAGCVTHFMKVRWPTSLVLSRRALTKYQFIFRHLFHCKHVWRQLCASWQIHQIATRAYNITGTSLCRSYVVCQRMLHFIQSFEHYMTFEVLETNWDRLHSSLSGLNSVDEVMQQHESFLDSCLRQCMFFWPMIFEKVDHLQSLCLQYATATLRFLPMLFTKDTYTDESSCVVDPQQSMLDEDPSSERQCKGRLRKQYKLDNRRARQAADDKTFKNCIGRIDTAFNNELSLLVDVLICRSQQEPYLADLVQALKAVERAASHPSPSLFVIPCSTIRANKYLIVYCQVEARNNERGSTDPQREHNADSGDSDLDYPEPSEVDSPRLGSSLISYPREEVPEERPCYSQPRASISYHSEHDPKENANHSQHRASTSFRFEQDSEENTSQLQPRALMNFRCEQDLKENSSYSQPRGSMSFRSEQDPKENTSHWQPRALMSFRCEQDPKGKTIHCQPQPSISFCSEQDPKDNTVQYLPQASMSFPGERDPKENTIDCQPQASISFRCERDPIDKTIHCQPQPSMSFHSQQDPKENTSHWQPQAPVGFRGEHDPKENPIHCQLQTSMSFRNEQDPKEDTNHCQPQTSMSFRREQDPKERTSQWQPRALMRFHGEQDPNENTSHWQPRALMSFHGEQDLNENTGHWQPQASVSFRCKLDPIDKTIHCQPQPSMSFRGEHDPKENTIHCQPQESMSFRCEQDPIDKTIHCQPQASRSFRSEQVPKENTRHWQPRALMSFHCEQDPQDMTIDCQPQALMSYRSGRDPGETRYQTDCPAIMNFTHDNDLWYQPKDSLTIWNVFCALERKLLLTADL</sequence>
<feature type="domain" description="Gamma tubulin complex component C-terminal" evidence="7">
    <location>
        <begin position="383"/>
        <end position="751"/>
    </location>
</feature>
<dbReference type="EnsemblPlants" id="Pp3c13_20560V3.1">
    <property type="protein sequence ID" value="Pp3c13_20560V3.1"/>
    <property type="gene ID" value="Pp3c13_20560"/>
</dbReference>
<dbReference type="EMBL" id="ABEU02000013">
    <property type="protein sequence ID" value="PNR42805.1"/>
    <property type="molecule type" value="Genomic_DNA"/>
</dbReference>
<evidence type="ECO:0000256" key="4">
    <source>
        <dbReference type="ARBA" id="ARBA00022701"/>
    </source>
</evidence>
<evidence type="ECO:0008006" key="12">
    <source>
        <dbReference type="Google" id="ProtNLM"/>
    </source>
</evidence>
<evidence type="ECO:0000256" key="6">
    <source>
        <dbReference type="SAM" id="MobiDB-lite"/>
    </source>
</evidence>
<dbReference type="Pfam" id="PF17681">
    <property type="entry name" value="GCP_N_terminal"/>
    <property type="match status" value="1"/>
</dbReference>
<reference evidence="10" key="3">
    <citation type="submission" date="2020-12" db="UniProtKB">
        <authorList>
            <consortium name="EnsemblPlants"/>
        </authorList>
    </citation>
    <scope>IDENTIFICATION</scope>
</reference>
<dbReference type="GO" id="GO:0051225">
    <property type="term" value="P:spindle assembly"/>
    <property type="evidence" value="ECO:0000318"/>
    <property type="project" value="GO_Central"/>
</dbReference>
<dbReference type="Pfam" id="PF04130">
    <property type="entry name" value="GCP_C_terminal"/>
    <property type="match status" value="1"/>
</dbReference>
<evidence type="ECO:0000313" key="10">
    <source>
        <dbReference type="EnsemblPlants" id="Pp3c13_20560V3.1"/>
    </source>
</evidence>
<dbReference type="GO" id="GO:0051321">
    <property type="term" value="P:meiotic cell cycle"/>
    <property type="evidence" value="ECO:0000318"/>
    <property type="project" value="GO_Central"/>
</dbReference>
<keyword evidence="4" id="KW-0493">Microtubule</keyword>
<feature type="region of interest" description="Disordered" evidence="6">
    <location>
        <begin position="1011"/>
        <end position="1034"/>
    </location>
</feature>
<feature type="compositionally biased region" description="Acidic residues" evidence="6">
    <location>
        <begin position="806"/>
        <end position="817"/>
    </location>
</feature>
<dbReference type="InterPro" id="IPR007259">
    <property type="entry name" value="GCP"/>
</dbReference>
<evidence type="ECO:0000256" key="1">
    <source>
        <dbReference type="ARBA" id="ARBA00004245"/>
    </source>
</evidence>
<gene>
    <name evidence="9" type="ORF">PHYPA_017636</name>
</gene>
<dbReference type="GO" id="GO:0007020">
    <property type="term" value="P:microtubule nucleation"/>
    <property type="evidence" value="ECO:0000318"/>
    <property type="project" value="GO_Central"/>
</dbReference>
<reference evidence="9 11" key="1">
    <citation type="journal article" date="2008" name="Science">
        <title>The Physcomitrella genome reveals evolutionary insights into the conquest of land by plants.</title>
        <authorList>
            <person name="Rensing S."/>
            <person name="Lang D."/>
            <person name="Zimmer A."/>
            <person name="Terry A."/>
            <person name="Salamov A."/>
            <person name="Shapiro H."/>
            <person name="Nishiyama T."/>
            <person name="Perroud P.-F."/>
            <person name="Lindquist E."/>
            <person name="Kamisugi Y."/>
            <person name="Tanahashi T."/>
            <person name="Sakakibara K."/>
            <person name="Fujita T."/>
            <person name="Oishi K."/>
            <person name="Shin-I T."/>
            <person name="Kuroki Y."/>
            <person name="Toyoda A."/>
            <person name="Suzuki Y."/>
            <person name="Hashimoto A."/>
            <person name="Yamaguchi K."/>
            <person name="Sugano A."/>
            <person name="Kohara Y."/>
            <person name="Fujiyama A."/>
            <person name="Anterola A."/>
            <person name="Aoki S."/>
            <person name="Ashton N."/>
            <person name="Barbazuk W.B."/>
            <person name="Barker E."/>
            <person name="Bennetzen J."/>
            <person name="Bezanilla M."/>
            <person name="Blankenship R."/>
            <person name="Cho S.H."/>
            <person name="Dutcher S."/>
            <person name="Estelle M."/>
            <person name="Fawcett J.A."/>
            <person name="Gundlach H."/>
            <person name="Hanada K."/>
            <person name="Heyl A."/>
            <person name="Hicks K.A."/>
            <person name="Hugh J."/>
            <person name="Lohr M."/>
            <person name="Mayer K."/>
            <person name="Melkozernov A."/>
            <person name="Murata T."/>
            <person name="Nelson D."/>
            <person name="Pils B."/>
            <person name="Prigge M."/>
            <person name="Reiss B."/>
            <person name="Renner T."/>
            <person name="Rombauts S."/>
            <person name="Rushton P."/>
            <person name="Sanderfoot A."/>
            <person name="Schween G."/>
            <person name="Shiu S.-H."/>
            <person name="Stueber K."/>
            <person name="Theodoulou F.L."/>
            <person name="Tu H."/>
            <person name="Van de Peer Y."/>
            <person name="Verrier P.J."/>
            <person name="Waters E."/>
            <person name="Wood A."/>
            <person name="Yang L."/>
            <person name="Cove D."/>
            <person name="Cuming A."/>
            <person name="Hasebe M."/>
            <person name="Lucas S."/>
            <person name="Mishler D.B."/>
            <person name="Reski R."/>
            <person name="Grigoriev I."/>
            <person name="Quatrano R.S."/>
            <person name="Boore J.L."/>
        </authorList>
    </citation>
    <scope>NUCLEOTIDE SEQUENCE [LARGE SCALE GENOMIC DNA]</scope>
    <source>
        <strain evidence="10 11">cv. Gransden 2004</strain>
    </source>
</reference>
<feature type="compositionally biased region" description="Basic and acidic residues" evidence="6">
    <location>
        <begin position="1063"/>
        <end position="1072"/>
    </location>
</feature>
<organism evidence="9">
    <name type="scientific">Physcomitrium patens</name>
    <name type="common">Spreading-leaved earth moss</name>
    <name type="synonym">Physcomitrella patens</name>
    <dbReference type="NCBI Taxonomy" id="3218"/>
    <lineage>
        <taxon>Eukaryota</taxon>
        <taxon>Viridiplantae</taxon>
        <taxon>Streptophyta</taxon>
        <taxon>Embryophyta</taxon>
        <taxon>Bryophyta</taxon>
        <taxon>Bryophytina</taxon>
        <taxon>Bryopsida</taxon>
        <taxon>Funariidae</taxon>
        <taxon>Funariales</taxon>
        <taxon>Funariaceae</taxon>
        <taxon>Physcomitrium</taxon>
    </lineage>
</organism>
<dbReference type="GO" id="GO:0043015">
    <property type="term" value="F:gamma-tubulin binding"/>
    <property type="evidence" value="ECO:0000318"/>
    <property type="project" value="GO_Central"/>
</dbReference>
<dbReference type="InterPro" id="IPR040457">
    <property type="entry name" value="GCP_C"/>
</dbReference>
<dbReference type="PANTHER" id="PTHR19302:SF13">
    <property type="entry name" value="GAMMA-TUBULIN COMPLEX COMPONENT 2"/>
    <property type="match status" value="1"/>
</dbReference>
<keyword evidence="5" id="KW-0206">Cytoskeleton</keyword>
<keyword evidence="3" id="KW-0963">Cytoplasm</keyword>
<feature type="domain" description="Gamma tubulin complex component protein N-terminal" evidence="8">
    <location>
        <begin position="87"/>
        <end position="377"/>
    </location>
</feature>
<dbReference type="GO" id="GO:0000930">
    <property type="term" value="C:gamma-tubulin complex"/>
    <property type="evidence" value="ECO:0000318"/>
    <property type="project" value="GO_Central"/>
</dbReference>
<comment type="subcellular location">
    <subcellularLocation>
        <location evidence="1">Cytoplasm</location>
        <location evidence="1">Cytoskeleton</location>
    </subcellularLocation>
</comment>
<accession>A0A2K1JMN4</accession>
<dbReference type="Gene3D" id="1.20.120.1900">
    <property type="entry name" value="Gamma-tubulin complex, C-terminal domain"/>
    <property type="match status" value="1"/>
</dbReference>
<keyword evidence="11" id="KW-1185">Reference proteome</keyword>
<comment type="similarity">
    <text evidence="2">Belongs to the TUBGCP family.</text>
</comment>
<protein>
    <recommendedName>
        <fullName evidence="12">Gamma-tubulin complex component</fullName>
    </recommendedName>
</protein>
<feature type="region of interest" description="Disordered" evidence="6">
    <location>
        <begin position="900"/>
        <end position="926"/>
    </location>
</feature>
<evidence type="ECO:0000313" key="9">
    <source>
        <dbReference type="EMBL" id="PNR42805.1"/>
    </source>
</evidence>
<evidence type="ECO:0000313" key="11">
    <source>
        <dbReference type="Proteomes" id="UP000006727"/>
    </source>
</evidence>
<evidence type="ECO:0000256" key="3">
    <source>
        <dbReference type="ARBA" id="ARBA00022490"/>
    </source>
</evidence>
<dbReference type="Proteomes" id="UP000006727">
    <property type="component" value="Chromosome 13"/>
</dbReference>
<dbReference type="GO" id="GO:0000278">
    <property type="term" value="P:mitotic cell cycle"/>
    <property type="evidence" value="ECO:0000318"/>
    <property type="project" value="GO_Central"/>
</dbReference>
<feature type="compositionally biased region" description="Basic and acidic residues" evidence="6">
    <location>
        <begin position="25"/>
        <end position="36"/>
    </location>
</feature>
<feature type="compositionally biased region" description="Polar residues" evidence="6">
    <location>
        <begin position="1011"/>
        <end position="1022"/>
    </location>
</feature>
<feature type="compositionally biased region" description="Basic and acidic residues" evidence="6">
    <location>
        <begin position="852"/>
        <end position="861"/>
    </location>
</feature>
<dbReference type="PANTHER" id="PTHR19302">
    <property type="entry name" value="GAMMA TUBULIN COMPLEX PROTEIN"/>
    <property type="match status" value="1"/>
</dbReference>
<evidence type="ECO:0000256" key="2">
    <source>
        <dbReference type="ARBA" id="ARBA00010337"/>
    </source>
</evidence>
<feature type="region of interest" description="Disordered" evidence="6">
    <location>
        <begin position="1"/>
        <end position="40"/>
    </location>
</feature>
<evidence type="ECO:0000256" key="5">
    <source>
        <dbReference type="ARBA" id="ARBA00023212"/>
    </source>
</evidence>
<dbReference type="InParanoid" id="A0A2K1JMN4"/>
<dbReference type="Gramene" id="Pp3c13_20560V3.1">
    <property type="protein sequence ID" value="Pp3c13_20560V3.1"/>
    <property type="gene ID" value="Pp3c13_20560"/>
</dbReference>
<dbReference type="GO" id="GO:0031122">
    <property type="term" value="P:cytoplasmic microtubule organization"/>
    <property type="evidence" value="ECO:0000318"/>
    <property type="project" value="GO_Central"/>
</dbReference>
<dbReference type="GO" id="GO:0000922">
    <property type="term" value="C:spindle pole"/>
    <property type="evidence" value="ECO:0007669"/>
    <property type="project" value="InterPro"/>
</dbReference>
<feature type="region of interest" description="Disordered" evidence="6">
    <location>
        <begin position="790"/>
        <end position="888"/>
    </location>
</feature>
<dbReference type="PaxDb" id="3218-PP1S223_20V6.1"/>
<evidence type="ECO:0000259" key="8">
    <source>
        <dbReference type="Pfam" id="PF17681"/>
    </source>
</evidence>
<dbReference type="Gramene" id="Pp3c13_20568V3.1">
    <property type="protein sequence ID" value="Pp3c13_20568V3.1"/>
    <property type="gene ID" value="Pp3c13_20568"/>
</dbReference>
<dbReference type="STRING" id="3218.A0A2K1JMN4"/>
<dbReference type="EnsemblPlants" id="Pp3c13_20568V3.1">
    <property type="protein sequence ID" value="Pp3c13_20568V3.1"/>
    <property type="gene ID" value="Pp3c13_20568"/>
</dbReference>
<proteinExistence type="inferred from homology"/>
<feature type="compositionally biased region" description="Basic and acidic residues" evidence="6">
    <location>
        <begin position="831"/>
        <end position="840"/>
    </location>
</feature>
<feature type="compositionally biased region" description="Basic and acidic residues" evidence="6">
    <location>
        <begin position="790"/>
        <end position="804"/>
    </location>
</feature>
<name>A0A2K1JMN4_PHYPA</name>
<evidence type="ECO:0000259" key="7">
    <source>
        <dbReference type="Pfam" id="PF04130"/>
    </source>
</evidence>
<dbReference type="InterPro" id="IPR041470">
    <property type="entry name" value="GCP_N"/>
</dbReference>